<accession>A0A645ASP8</accession>
<sequence length="56" mass="6639">MKRYQSWLPHGQRAGLVERNGVDLVRNLQRLGVLDQNAVLRRHARARHDGRRRRQA</sequence>
<name>A0A645ASP8_9ZZZZ</name>
<evidence type="ECO:0000313" key="1">
    <source>
        <dbReference type="EMBL" id="MPM55778.1"/>
    </source>
</evidence>
<organism evidence="1">
    <name type="scientific">bioreactor metagenome</name>
    <dbReference type="NCBI Taxonomy" id="1076179"/>
    <lineage>
        <taxon>unclassified sequences</taxon>
        <taxon>metagenomes</taxon>
        <taxon>ecological metagenomes</taxon>
    </lineage>
</organism>
<proteinExistence type="predicted"/>
<reference evidence="1" key="1">
    <citation type="submission" date="2019-08" db="EMBL/GenBank/DDBJ databases">
        <authorList>
            <person name="Kucharzyk K."/>
            <person name="Murdoch R.W."/>
            <person name="Higgins S."/>
            <person name="Loffler F."/>
        </authorList>
    </citation>
    <scope>NUCLEOTIDE SEQUENCE</scope>
</reference>
<gene>
    <name evidence="1" type="ORF">SDC9_102575</name>
</gene>
<dbReference type="AlphaFoldDB" id="A0A645ASP8"/>
<dbReference type="EMBL" id="VSSQ01015431">
    <property type="protein sequence ID" value="MPM55778.1"/>
    <property type="molecule type" value="Genomic_DNA"/>
</dbReference>
<dbReference type="AntiFam" id="ANF00076">
    <property type="entry name" value="Shadow ORF (opposite copA)"/>
</dbReference>
<comment type="caution">
    <text evidence="1">The sequence shown here is derived from an EMBL/GenBank/DDBJ whole genome shotgun (WGS) entry which is preliminary data.</text>
</comment>
<protein>
    <submittedName>
        <fullName evidence="1">Uncharacterized protein</fullName>
    </submittedName>
</protein>